<dbReference type="EMBL" id="JBHSCN010000022">
    <property type="protein sequence ID" value="MFC4245221.1"/>
    <property type="molecule type" value="Genomic_DNA"/>
</dbReference>
<evidence type="ECO:0000256" key="2">
    <source>
        <dbReference type="SAM" id="MobiDB-lite"/>
    </source>
</evidence>
<keyword evidence="3" id="KW-0472">Membrane</keyword>
<keyword evidence="3" id="KW-0812">Transmembrane</keyword>
<dbReference type="Gene3D" id="3.40.190.10">
    <property type="entry name" value="Periplasmic binding protein-like II"/>
    <property type="match status" value="2"/>
</dbReference>
<feature type="domain" description="PBP" evidence="5">
    <location>
        <begin position="34"/>
        <end position="348"/>
    </location>
</feature>
<gene>
    <name evidence="6" type="ORF">ACFOYW_17770</name>
</gene>
<comment type="similarity">
    <text evidence="1">Belongs to the PstS family.</text>
</comment>
<sequence length="588" mass="59949">MKAPTRPRMKRLFLAIAASLGFALAAGAAIPANAAAQYVTIAGEGSSWAGLAWNQWEVDAAQDGVTFNYTPNGSSTGRDDFAKQVSAAFADSEIPFTGDADDPQDAGTPDFSYAMLPVVAGGTSFAYNLPIGGSSFTKLQLNMATIAGIFSGEITKWNAPPIAATNKGVALPNQQITVVVRSDGSGATAQFKLWMLRQYPSDYKHLAVETGGDPTHASSYYQVGSLGKCAAGGPCFIAQSGSDGVTTFTSHNPYSIDYDEYAYALRANMPVARVENGAGYFTLPTADAVAVALTQAKINTDKNSVNYLSQDLSDVYGYKDPRSYPMSMYTYEMIPTQTTTPLGKPQGATLAWISTNAVCSWRADMGALGYSPLPMNLVLASMQQIQRTPGIDAATSKTISTTQSGVTSGASNPCNSPTFKPGDSITSNELVKTAPFPVTCDATCQAPWRGKDSDASVPQAAGSQTGTGSGGGAAAGNNASPSTTGAGAGTSGGGTGGGTAPKTNPVTAGTSTTAGAQTSCDPNTGVCSTGSTNDTANAADVKAVPTVIAEASGPSAPLALLLIAALVALLLIGPPIVSAISARSRSRG</sequence>
<feature type="compositionally biased region" description="Gly residues" evidence="2">
    <location>
        <begin position="465"/>
        <end position="474"/>
    </location>
</feature>
<keyword evidence="7" id="KW-1185">Reference proteome</keyword>
<feature type="compositionally biased region" description="Gly residues" evidence="2">
    <location>
        <begin position="486"/>
        <end position="499"/>
    </location>
</feature>
<evidence type="ECO:0000256" key="4">
    <source>
        <dbReference type="SAM" id="SignalP"/>
    </source>
</evidence>
<feature type="chain" id="PRO_5045613322" evidence="4">
    <location>
        <begin position="29"/>
        <end position="588"/>
    </location>
</feature>
<dbReference type="PANTHER" id="PTHR42996:SF1">
    <property type="entry name" value="PHOSPHATE-BINDING PROTEIN PSTS"/>
    <property type="match status" value="1"/>
</dbReference>
<dbReference type="Proteomes" id="UP001595900">
    <property type="component" value="Unassembled WGS sequence"/>
</dbReference>
<feature type="region of interest" description="Disordered" evidence="2">
    <location>
        <begin position="448"/>
        <end position="522"/>
    </location>
</feature>
<dbReference type="PANTHER" id="PTHR42996">
    <property type="entry name" value="PHOSPHATE-BINDING PROTEIN PSTS"/>
    <property type="match status" value="1"/>
</dbReference>
<evidence type="ECO:0000256" key="3">
    <source>
        <dbReference type="SAM" id="Phobius"/>
    </source>
</evidence>
<dbReference type="PROSITE" id="PS51318">
    <property type="entry name" value="TAT"/>
    <property type="match status" value="1"/>
</dbReference>
<protein>
    <submittedName>
        <fullName evidence="6">Substrate-binding domain-containing protein</fullName>
    </submittedName>
</protein>
<feature type="transmembrane region" description="Helical" evidence="3">
    <location>
        <begin position="558"/>
        <end position="582"/>
    </location>
</feature>
<comment type="caution">
    <text evidence="6">The sequence shown here is derived from an EMBL/GenBank/DDBJ whole genome shotgun (WGS) entry which is preliminary data.</text>
</comment>
<accession>A0ABV8QA47</accession>
<dbReference type="RefSeq" id="WP_390232167.1">
    <property type="nucleotide sequence ID" value="NZ_JBHSCN010000022.1"/>
</dbReference>
<keyword evidence="3" id="KW-1133">Transmembrane helix</keyword>
<dbReference type="Pfam" id="PF12849">
    <property type="entry name" value="PBP_like_2"/>
    <property type="match status" value="1"/>
</dbReference>
<organism evidence="6 7">
    <name type="scientific">Gryllotalpicola reticulitermitis</name>
    <dbReference type="NCBI Taxonomy" id="1184153"/>
    <lineage>
        <taxon>Bacteria</taxon>
        <taxon>Bacillati</taxon>
        <taxon>Actinomycetota</taxon>
        <taxon>Actinomycetes</taxon>
        <taxon>Micrococcales</taxon>
        <taxon>Microbacteriaceae</taxon>
        <taxon>Gryllotalpicola</taxon>
    </lineage>
</organism>
<evidence type="ECO:0000313" key="7">
    <source>
        <dbReference type="Proteomes" id="UP001595900"/>
    </source>
</evidence>
<feature type="signal peptide" evidence="4">
    <location>
        <begin position="1"/>
        <end position="28"/>
    </location>
</feature>
<dbReference type="InterPro" id="IPR006311">
    <property type="entry name" value="TAT_signal"/>
</dbReference>
<dbReference type="SUPFAM" id="SSF53850">
    <property type="entry name" value="Periplasmic binding protein-like II"/>
    <property type="match status" value="1"/>
</dbReference>
<keyword evidence="4" id="KW-0732">Signal</keyword>
<evidence type="ECO:0000313" key="6">
    <source>
        <dbReference type="EMBL" id="MFC4245221.1"/>
    </source>
</evidence>
<evidence type="ECO:0000256" key="1">
    <source>
        <dbReference type="ARBA" id="ARBA00008725"/>
    </source>
</evidence>
<reference evidence="7" key="1">
    <citation type="journal article" date="2019" name="Int. J. Syst. Evol. Microbiol.">
        <title>The Global Catalogue of Microorganisms (GCM) 10K type strain sequencing project: providing services to taxonomists for standard genome sequencing and annotation.</title>
        <authorList>
            <consortium name="The Broad Institute Genomics Platform"/>
            <consortium name="The Broad Institute Genome Sequencing Center for Infectious Disease"/>
            <person name="Wu L."/>
            <person name="Ma J."/>
        </authorList>
    </citation>
    <scope>NUCLEOTIDE SEQUENCE [LARGE SCALE GENOMIC DNA]</scope>
    <source>
        <strain evidence="7">CGMCC 1.10363</strain>
    </source>
</reference>
<feature type="compositionally biased region" description="Low complexity" evidence="2">
    <location>
        <begin position="507"/>
        <end position="519"/>
    </location>
</feature>
<name>A0ABV8QA47_9MICO</name>
<feature type="compositionally biased region" description="Low complexity" evidence="2">
    <location>
        <begin position="475"/>
        <end position="485"/>
    </location>
</feature>
<dbReference type="InterPro" id="IPR050962">
    <property type="entry name" value="Phosphate-bind_PstS"/>
</dbReference>
<feature type="region of interest" description="Disordered" evidence="2">
    <location>
        <begin position="402"/>
        <end position="426"/>
    </location>
</feature>
<evidence type="ECO:0000259" key="5">
    <source>
        <dbReference type="Pfam" id="PF12849"/>
    </source>
</evidence>
<proteinExistence type="inferred from homology"/>
<dbReference type="InterPro" id="IPR024370">
    <property type="entry name" value="PBP_domain"/>
</dbReference>